<dbReference type="EMBL" id="CBXE010000216">
    <property type="protein sequence ID" value="CDL86269.1"/>
    <property type="molecule type" value="Genomic_DNA"/>
</dbReference>
<sequence>MVINQSQLKCNVIVTKFKKSTYKIIFLYVEINKKVKGFVVINPNLGNINVMS</sequence>
<protein>
    <submittedName>
        <fullName evidence="1">Uncharacterized protein</fullName>
    </submittedName>
</protein>
<dbReference type="AlphaFoldDB" id="W1J6B3"/>
<gene>
    <name evidence="1" type="ORF">XCR1_2930006</name>
</gene>
<accession>W1J6B3</accession>
<evidence type="ECO:0000313" key="1">
    <source>
        <dbReference type="EMBL" id="CDL86269.1"/>
    </source>
</evidence>
<reference evidence="1 2" key="1">
    <citation type="submission" date="2013-11" db="EMBL/GenBank/DDBJ databases">
        <title>Draft genome sequence and annotation of the entomopathogenic bacterium, Xenorhabdus cabanillasi strain JM26.</title>
        <authorList>
            <person name="Gualtieri M."/>
            <person name="Ogier J.C."/>
            <person name="Pages S."/>
            <person name="Givaudan A."/>
            <person name="Gaudriault S."/>
        </authorList>
    </citation>
    <scope>NUCLEOTIDE SEQUENCE [LARGE SCALE GENOMIC DNA]</scope>
    <source>
        <strain evidence="1 2">JM26</strain>
    </source>
</reference>
<proteinExistence type="predicted"/>
<name>W1J6B3_9GAMM</name>
<comment type="caution">
    <text evidence="1">The sequence shown here is derived from an EMBL/GenBank/DDBJ whole genome shotgun (WGS) entry which is preliminary data.</text>
</comment>
<dbReference type="Proteomes" id="UP000019197">
    <property type="component" value="Unassembled WGS sequence"/>
</dbReference>
<evidence type="ECO:0000313" key="2">
    <source>
        <dbReference type="Proteomes" id="UP000019197"/>
    </source>
</evidence>
<organism evidence="1 2">
    <name type="scientific">Xenorhabdus cabanillasii JM26</name>
    <dbReference type="NCBI Taxonomy" id="1427517"/>
    <lineage>
        <taxon>Bacteria</taxon>
        <taxon>Pseudomonadati</taxon>
        <taxon>Pseudomonadota</taxon>
        <taxon>Gammaproteobacteria</taxon>
        <taxon>Enterobacterales</taxon>
        <taxon>Morganellaceae</taxon>
        <taxon>Xenorhabdus</taxon>
    </lineage>
</organism>